<evidence type="ECO:0000259" key="5">
    <source>
        <dbReference type="PROSITE" id="PS50006"/>
    </source>
</evidence>
<feature type="domain" description="FHA" evidence="5">
    <location>
        <begin position="53"/>
        <end position="119"/>
    </location>
</feature>
<sequence length="1410" mass="150352">METQPLDVCLFEDDLSEREEAGLSKNCICPSGYLVWLINETVAREWPLFQGPNLLGRREEDHQQTLHEEGDTLAVDGILIPHSSLSRKHAIIFVDEKGLSFSVQDLGSVNKTFTGSMDESFSIWKMVKPYQSVSVSPGQPLKFGQVNCLVNMQSSQPLSTALNPPPETLNTTSGLIAQKDDHSNENQYLSDHCCVNAGGSTHAMHLTAAHAEVKPAAPHAELPAILMDDSQDSIWDPHSLVRYQHRQQAVTNEVIQELCVPPKRINYGTNFKGDQKQPDNTYVYEGGIQTDGTEPMHQLLFMEGASTPCGKTVSCAASAGPALHSTSVHDQSKELSVAEWIPGSRGEGPAETGHPVIGKLISSDISLRPQSAAGTFIPQPTQIMGPESQTDPATLPVSKTLTDITAVGPLPDGPEDALDDVRLPLMKILTDSGPAFDPYEDNENFGLGNRRGEDSTDITQMSEQGEVEGQEVTQDGQGLSQHIKTLLPDMPEAASTQHDAASTLQKVSGAHAEKTHHPTPNPKAATDPPTTVPAKASTDPPTTVPAKASTDPPTTVPAKASTDPPTTVPAKASTDPPTTVPAKASTDPPTTVPAKASTDPPAGTLPQKALGSVPDPLSPIMITSSQLQKSLSQSRVASSQLKHALSEADRLVSALAPGSATQGETSHQAHPQIPVMPPDEKLPRERNNTMPSSRYMGLSEPPDQQQQEVNQVSTVAADVLNLPLSTFAADVPCPLLTFNQSTMSTEAQGILAARSPSNEHSCSISSPGITLRSMPGMETQVAADALQFLADGSPIQMARHPLSTAAAASTLLLPGLGSSASSAQIPSKDTEQHDSTLRRSNRRASRGEAAESGGSAEKRAAAALMQVSRERSVEPDMRCEAVEETVDKVPTLRSKKRRSSAEAAHDKKAVLEVAKRSKKQQDTAAVNMTDVSASRQAVATLAHGPELLEETGFFKRSDVPSGSGAAASDAAELHSKTSCHERRNLHTKGAPAAVEAPDQVTKLQQEERGSSGLSIITDRCVKQETTEDGATGLFIQGTHVTVRSVGKPGPCIEQLDLKSSPQVTGRQQSASAAFAEPTVPVKLESGAAEDACTPSVRSTEKRRGRRSFTGMNLALPSNEVKVEGSEMDGSNTAIAKCYKGRRGGVLYSPPTSLRAVRRSRTPSGLLRREGTPTEAENSEGGTGEGSQPVADDPPQLALAISKSIEGRELREAKLMVSKLRGRVTEEDDHSFTHLLMMPGCFKQSLKTLIALASGHPLVNPAWVDACKQSSSLLRVQQQHIALDARKERELKFSAWGCYQRVISQGRVLEVKGQDGLRAMRCMLGPSLMKGESDPRVLPLIISHAGGVLVSDIGKASRDLQNTDCIVFGDSEDKDWASKHLPAGMPVFSRDTLITGVVRGAVDKSSAVFIC</sequence>
<evidence type="ECO:0000259" key="6">
    <source>
        <dbReference type="PROSITE" id="PS50172"/>
    </source>
</evidence>
<feature type="compositionally biased region" description="Polar residues" evidence="4">
    <location>
        <begin position="659"/>
        <end position="669"/>
    </location>
</feature>
<feature type="compositionally biased region" description="Basic and acidic residues" evidence="4">
    <location>
        <begin position="971"/>
        <end position="980"/>
    </location>
</feature>
<dbReference type="InterPro" id="IPR000253">
    <property type="entry name" value="FHA_dom"/>
</dbReference>
<dbReference type="Gene3D" id="3.40.50.10190">
    <property type="entry name" value="BRCT domain"/>
    <property type="match status" value="2"/>
</dbReference>
<dbReference type="SUPFAM" id="SSF49879">
    <property type="entry name" value="SMAD/FHA domain"/>
    <property type="match status" value="1"/>
</dbReference>
<feature type="region of interest" description="Disordered" evidence="4">
    <location>
        <begin position="955"/>
        <end position="980"/>
    </location>
</feature>
<keyword evidence="8" id="KW-1185">Reference proteome</keyword>
<keyword evidence="3" id="KW-0131">Cell cycle</keyword>
<proteinExistence type="predicted"/>
<feature type="compositionally biased region" description="Polar residues" evidence="4">
    <location>
        <begin position="494"/>
        <end position="506"/>
    </location>
</feature>
<evidence type="ECO:0000256" key="1">
    <source>
        <dbReference type="ARBA" id="ARBA00004286"/>
    </source>
</evidence>
<name>A0A250X986_9CHLO</name>
<dbReference type="OrthoDB" id="342264at2759"/>
<dbReference type="GO" id="GO:0005694">
    <property type="term" value="C:chromosome"/>
    <property type="evidence" value="ECO:0007669"/>
    <property type="project" value="UniProtKB-SubCell"/>
</dbReference>
<gene>
    <name evidence="7" type="ORF">CEUSTIGMA_g6910.t1</name>
</gene>
<dbReference type="Gene3D" id="2.60.200.20">
    <property type="match status" value="1"/>
</dbReference>
<feature type="compositionally biased region" description="Basic and acidic residues" evidence="4">
    <location>
        <begin position="828"/>
        <end position="837"/>
    </location>
</feature>
<dbReference type="CDD" id="cd00027">
    <property type="entry name" value="BRCT"/>
    <property type="match status" value="1"/>
</dbReference>
<comment type="caution">
    <text evidence="7">The sequence shown here is derived from an EMBL/GenBank/DDBJ whole genome shotgun (WGS) entry which is preliminary data.</text>
</comment>
<feature type="region of interest" description="Disordered" evidence="4">
    <location>
        <begin position="818"/>
        <end position="876"/>
    </location>
</feature>
<keyword evidence="2" id="KW-0158">Chromosome</keyword>
<feature type="region of interest" description="Disordered" evidence="4">
    <location>
        <begin position="493"/>
        <end position="617"/>
    </location>
</feature>
<feature type="compositionally biased region" description="Basic and acidic residues" evidence="4">
    <location>
        <begin position="678"/>
        <end position="687"/>
    </location>
</feature>
<dbReference type="PROSITE" id="PS50172">
    <property type="entry name" value="BRCT"/>
    <property type="match status" value="1"/>
</dbReference>
<feature type="region of interest" description="Disordered" evidence="4">
    <location>
        <begin position="1086"/>
        <end position="1105"/>
    </location>
</feature>
<evidence type="ECO:0000256" key="3">
    <source>
        <dbReference type="ARBA" id="ARBA00023306"/>
    </source>
</evidence>
<feature type="region of interest" description="Disordered" evidence="4">
    <location>
        <begin position="1155"/>
        <end position="1193"/>
    </location>
</feature>
<dbReference type="CDD" id="cd22665">
    <property type="entry name" value="FHA_MDC1"/>
    <property type="match status" value="1"/>
</dbReference>
<organism evidence="7 8">
    <name type="scientific">Chlamydomonas eustigma</name>
    <dbReference type="NCBI Taxonomy" id="1157962"/>
    <lineage>
        <taxon>Eukaryota</taxon>
        <taxon>Viridiplantae</taxon>
        <taxon>Chlorophyta</taxon>
        <taxon>core chlorophytes</taxon>
        <taxon>Chlorophyceae</taxon>
        <taxon>CS clade</taxon>
        <taxon>Chlamydomonadales</taxon>
        <taxon>Chlamydomonadaceae</taxon>
        <taxon>Chlamydomonas</taxon>
    </lineage>
</organism>
<feature type="region of interest" description="Disordered" evidence="4">
    <location>
        <begin position="434"/>
        <end position="455"/>
    </location>
</feature>
<feature type="domain" description="BRCT" evidence="6">
    <location>
        <begin position="1196"/>
        <end position="1280"/>
    </location>
</feature>
<feature type="compositionally biased region" description="Low complexity" evidence="4">
    <location>
        <begin position="961"/>
        <end position="970"/>
    </location>
</feature>
<dbReference type="STRING" id="1157962.A0A250X986"/>
<dbReference type="InterPro" id="IPR008984">
    <property type="entry name" value="SMAD_FHA_dom_sf"/>
</dbReference>
<dbReference type="Proteomes" id="UP000232323">
    <property type="component" value="Unassembled WGS sequence"/>
</dbReference>
<evidence type="ECO:0000256" key="4">
    <source>
        <dbReference type="SAM" id="MobiDB-lite"/>
    </source>
</evidence>
<accession>A0A250X986</accession>
<evidence type="ECO:0008006" key="9">
    <source>
        <dbReference type="Google" id="ProtNLM"/>
    </source>
</evidence>
<dbReference type="InterPro" id="IPR036420">
    <property type="entry name" value="BRCT_dom_sf"/>
</dbReference>
<protein>
    <recommendedName>
        <fullName evidence="9">FHA domain-containing protein</fullName>
    </recommendedName>
</protein>
<evidence type="ECO:0000313" key="8">
    <source>
        <dbReference type="Proteomes" id="UP000232323"/>
    </source>
</evidence>
<feature type="region of interest" description="Disordered" evidence="4">
    <location>
        <begin position="658"/>
        <end position="691"/>
    </location>
</feature>
<dbReference type="EMBL" id="BEGY01000042">
    <property type="protein sequence ID" value="GAX79469.1"/>
    <property type="molecule type" value="Genomic_DNA"/>
</dbReference>
<evidence type="ECO:0000313" key="7">
    <source>
        <dbReference type="EMBL" id="GAX79469.1"/>
    </source>
</evidence>
<reference evidence="7 8" key="1">
    <citation type="submission" date="2017-08" db="EMBL/GenBank/DDBJ databases">
        <title>Acidophilic green algal genome provides insights into adaptation to an acidic environment.</title>
        <authorList>
            <person name="Hirooka S."/>
            <person name="Hirose Y."/>
            <person name="Kanesaki Y."/>
            <person name="Higuchi S."/>
            <person name="Fujiwara T."/>
            <person name="Onuma R."/>
            <person name="Era A."/>
            <person name="Ohbayashi R."/>
            <person name="Uzuka A."/>
            <person name="Nozaki H."/>
            <person name="Yoshikawa H."/>
            <person name="Miyagishima S.Y."/>
        </authorList>
    </citation>
    <scope>NUCLEOTIDE SEQUENCE [LARGE SCALE GENOMIC DNA]</scope>
    <source>
        <strain evidence="7 8">NIES-2499</strain>
    </source>
</reference>
<evidence type="ECO:0000256" key="2">
    <source>
        <dbReference type="ARBA" id="ARBA00022454"/>
    </source>
</evidence>
<dbReference type="SUPFAM" id="SSF52113">
    <property type="entry name" value="BRCT domain"/>
    <property type="match status" value="1"/>
</dbReference>
<dbReference type="PROSITE" id="PS50006">
    <property type="entry name" value="FHA_DOMAIN"/>
    <property type="match status" value="1"/>
</dbReference>
<dbReference type="InterPro" id="IPR001357">
    <property type="entry name" value="BRCT_dom"/>
</dbReference>
<comment type="subcellular location">
    <subcellularLocation>
        <location evidence="1">Chromosome</location>
    </subcellularLocation>
</comment>
<dbReference type="Pfam" id="PF00498">
    <property type="entry name" value="FHA"/>
    <property type="match status" value="1"/>
</dbReference>